<sequence>MITLQTYLENNNKRVADLARYLNVRHCVARRWVLGEVIPNKDTVQKIYEWSGGAVEPNDFYNINETEKDNENDKNYTMGN</sequence>
<accession>A0A8S5RDJ6</accession>
<dbReference type="InterPro" id="IPR010982">
    <property type="entry name" value="Lambda_DNA-bd_dom_sf"/>
</dbReference>
<protein>
    <submittedName>
        <fullName evidence="1">Antitoxin of bacterial toxin-antitoxin system, YdaS/YdaT</fullName>
    </submittedName>
</protein>
<dbReference type="Gene3D" id="1.10.260.40">
    <property type="entry name" value="lambda repressor-like DNA-binding domains"/>
    <property type="match status" value="1"/>
</dbReference>
<dbReference type="GO" id="GO:0003677">
    <property type="term" value="F:DNA binding"/>
    <property type="evidence" value="ECO:0007669"/>
    <property type="project" value="InterPro"/>
</dbReference>
<dbReference type="EMBL" id="BK059094">
    <property type="protein sequence ID" value="DAE29464.1"/>
    <property type="molecule type" value="Genomic_DNA"/>
</dbReference>
<evidence type="ECO:0000313" key="1">
    <source>
        <dbReference type="EMBL" id="DAE29464.1"/>
    </source>
</evidence>
<organism evidence="1">
    <name type="scientific">virus sp. ctd0M1</name>
    <dbReference type="NCBI Taxonomy" id="2827993"/>
    <lineage>
        <taxon>Viruses</taxon>
    </lineage>
</organism>
<name>A0A8S5RDJ6_9VIRU</name>
<proteinExistence type="predicted"/>
<reference evidence="1" key="1">
    <citation type="journal article" date="2021" name="Proc. Natl. Acad. Sci. U.S.A.">
        <title>A Catalog of Tens of Thousands of Viruses from Human Metagenomes Reveals Hidden Associations with Chronic Diseases.</title>
        <authorList>
            <person name="Tisza M.J."/>
            <person name="Buck C.B."/>
        </authorList>
    </citation>
    <scope>NUCLEOTIDE SEQUENCE</scope>
    <source>
        <strain evidence="1">Ctd0M1</strain>
    </source>
</reference>